<dbReference type="Pfam" id="PF21686">
    <property type="entry name" value="LigD_Prim-Pol"/>
    <property type="match status" value="1"/>
</dbReference>
<dbReference type="Proteomes" id="UP001597374">
    <property type="component" value="Unassembled WGS sequence"/>
</dbReference>
<dbReference type="SUPFAM" id="SSF50249">
    <property type="entry name" value="Nucleic acid-binding proteins"/>
    <property type="match status" value="1"/>
</dbReference>
<dbReference type="Gene3D" id="3.30.1490.70">
    <property type="match status" value="1"/>
</dbReference>
<dbReference type="GO" id="GO:0003910">
    <property type="term" value="F:DNA ligase (ATP) activity"/>
    <property type="evidence" value="ECO:0007669"/>
    <property type="project" value="UniProtKB-EC"/>
</dbReference>
<keyword evidence="8" id="KW-0547">Nucleotide-binding</keyword>
<gene>
    <name evidence="23" type="primary">ligD</name>
    <name evidence="23" type="ORF">ACFSKP_16385</name>
</gene>
<evidence type="ECO:0000256" key="18">
    <source>
        <dbReference type="ARBA" id="ARBA00023268"/>
    </source>
</evidence>
<dbReference type="InterPro" id="IPR012340">
    <property type="entry name" value="NA-bd_OB-fold"/>
</dbReference>
<evidence type="ECO:0000256" key="6">
    <source>
        <dbReference type="ARBA" id="ARBA00022722"/>
    </source>
</evidence>
<dbReference type="Pfam" id="PF01068">
    <property type="entry name" value="DNA_ligase_A_M"/>
    <property type="match status" value="1"/>
</dbReference>
<dbReference type="InterPro" id="IPR012310">
    <property type="entry name" value="DNA_ligase_ATP-dep_cent"/>
</dbReference>
<evidence type="ECO:0000256" key="21">
    <source>
        <dbReference type="SAM" id="MobiDB-lite"/>
    </source>
</evidence>
<evidence type="ECO:0000256" key="7">
    <source>
        <dbReference type="ARBA" id="ARBA00022723"/>
    </source>
</evidence>
<sequence>MGLEKYNEKRDFSHTPEPEGAVKKSNGKLRFVVQRHEASTLHYDFRLEMEGVLKSWAVPKGPSLNPADKRLAMMVEDHPLSYRTFEGDIPEGNYGAGHVDIWDEGTYYAAETYDRKQDEEYLLRGLEEGNIKFVLDGKKLKGEFSLIKMKGRQEGAWLLVKKSDEMAMKETYDSEDYLDKPATRKPAAAKKKSTAKSETDSKSKAKPATMPHHIKPMMAKLTDGPFDEAQWLFEIKWDGYRAVAEVKDGNVELYSRSGKSYGDKYKPIVESLKELGHDAVLDGEIVVLNNEGYATFQQLQNYQNTPSEHLYFYVFDLLYLDGEDLRDLPLIERKKRLEEILPELPTVRYSDHVEAQGVAFFREAQRKQIEGIMAKLATSPYRTGQRSSEWLKIKTHLRQEAVIGGFTEPKGKRKHIGALVLGVYEDGKFTYVGQSGSGFNTKTLGELKVRLEPLIQAESPFAGKVKPNAPATWVKPELVAEISFAEWTSEGIMRQAIYEGLREDKKAKEVVRETALHTTEAVEEAEEAPKAKKKDPPKKAKEMKSDSKNREEVVIEGQEVPLSSLDKLYFPDEEITKGDLIDYYQSIADVLLPYLKDRPQSLLRHPNGIAKPGFFQKDIDHTPDWVRTVALRAESTGQDVDYLICDNKATLAYMNNLGCIQLNPWNSRLANLDKPDYMVIDLDPGENSYDEVVEVALVAKEILDKAGAESYVKTSGATGMHLYVPLGAQYTFEQVKQFALIVAQLVHERLPDLTSLERNPKARSKQVYLDYLQNAIGQTVAAVYSARPKEGATVSTPLKWEEVKPGLHPSAFTIRNVPERLRKLGDLFEGVLGKGVDLEKCLKNLGKV</sequence>
<protein>
    <recommendedName>
        <fullName evidence="2">DNA ligase (ATP)</fullName>
        <ecNumber evidence="2">6.5.1.1</ecNumber>
    </recommendedName>
    <alternativeName>
        <fullName evidence="19">NHEJ DNA polymerase</fullName>
    </alternativeName>
</protein>
<dbReference type="RefSeq" id="WP_250431033.1">
    <property type="nucleotide sequence ID" value="NZ_JALPRR010000003.1"/>
</dbReference>
<dbReference type="NCBIfam" id="TIGR02776">
    <property type="entry name" value="NHEJ_ligase_prk"/>
    <property type="match status" value="1"/>
</dbReference>
<evidence type="ECO:0000256" key="1">
    <source>
        <dbReference type="ARBA" id="ARBA00001936"/>
    </source>
</evidence>
<accession>A0ABW5CZJ8</accession>
<comment type="catalytic activity">
    <reaction evidence="20">
        <text>ATP + (deoxyribonucleotide)n-3'-hydroxyl + 5'-phospho-(deoxyribonucleotide)m = (deoxyribonucleotide)n+m + AMP + diphosphate.</text>
        <dbReference type="EC" id="6.5.1.1"/>
    </reaction>
</comment>
<dbReference type="InterPro" id="IPR014143">
    <property type="entry name" value="NHEJ_ligase_prk"/>
</dbReference>
<evidence type="ECO:0000256" key="15">
    <source>
        <dbReference type="ARBA" id="ARBA00023172"/>
    </source>
</evidence>
<keyword evidence="6" id="KW-0540">Nuclease</keyword>
<dbReference type="SUPFAM" id="SSF56091">
    <property type="entry name" value="DNA ligase/mRNA capping enzyme, catalytic domain"/>
    <property type="match status" value="1"/>
</dbReference>
<evidence type="ECO:0000313" key="23">
    <source>
        <dbReference type="EMBL" id="MFD2247846.1"/>
    </source>
</evidence>
<dbReference type="InterPro" id="IPR014146">
    <property type="entry name" value="LigD_ligase_dom"/>
</dbReference>
<evidence type="ECO:0000256" key="10">
    <source>
        <dbReference type="ARBA" id="ARBA00022801"/>
    </source>
</evidence>
<dbReference type="InterPro" id="IPR012309">
    <property type="entry name" value="DNA_ligase_ATP-dep_C"/>
</dbReference>
<comment type="caution">
    <text evidence="23">The sequence shown here is derived from an EMBL/GenBank/DDBJ whole genome shotgun (WGS) entry which is preliminary data.</text>
</comment>
<dbReference type="CDD" id="cd07971">
    <property type="entry name" value="OBF_DNA_ligase_LigD"/>
    <property type="match status" value="1"/>
</dbReference>
<feature type="compositionally biased region" description="Basic and acidic residues" evidence="21">
    <location>
        <begin position="537"/>
        <end position="551"/>
    </location>
</feature>
<keyword evidence="18" id="KW-0511">Multifunctional enzyme</keyword>
<keyword evidence="7" id="KW-0479">Metal-binding</keyword>
<keyword evidence="15" id="KW-0233">DNA recombination</keyword>
<dbReference type="EMBL" id="JBHUIM010000002">
    <property type="protein sequence ID" value="MFD2247846.1"/>
    <property type="molecule type" value="Genomic_DNA"/>
</dbReference>
<dbReference type="InterPro" id="IPR014144">
    <property type="entry name" value="LigD_PE_domain"/>
</dbReference>
<keyword evidence="12" id="KW-0067">ATP-binding</keyword>
<evidence type="ECO:0000256" key="8">
    <source>
        <dbReference type="ARBA" id="ARBA00022741"/>
    </source>
</evidence>
<dbReference type="Pfam" id="PF13298">
    <property type="entry name" value="LigD_N"/>
    <property type="match status" value="1"/>
</dbReference>
<feature type="region of interest" description="Disordered" evidence="21">
    <location>
        <begin position="1"/>
        <end position="23"/>
    </location>
</feature>
<keyword evidence="10" id="KW-0378">Hydrolase</keyword>
<feature type="compositionally biased region" description="Basic and acidic residues" evidence="21">
    <location>
        <begin position="1"/>
        <end position="22"/>
    </location>
</feature>
<evidence type="ECO:0000256" key="13">
    <source>
        <dbReference type="ARBA" id="ARBA00022932"/>
    </source>
</evidence>
<keyword evidence="17" id="KW-0464">Manganese</keyword>
<keyword evidence="5" id="KW-0548">Nucleotidyltransferase</keyword>
<dbReference type="Gene3D" id="2.40.50.140">
    <property type="entry name" value="Nucleic acid-binding proteins"/>
    <property type="match status" value="1"/>
</dbReference>
<dbReference type="Pfam" id="PF04679">
    <property type="entry name" value="DNA_ligase_A_C"/>
    <property type="match status" value="1"/>
</dbReference>
<comment type="cofactor">
    <cofactor evidence="1">
        <name>Mn(2+)</name>
        <dbReference type="ChEBI" id="CHEBI:29035"/>
    </cofactor>
</comment>
<name>A0ABW5CZJ8_9BACT</name>
<dbReference type="Gene3D" id="3.30.470.30">
    <property type="entry name" value="DNA ligase/mRNA capping enzyme"/>
    <property type="match status" value="1"/>
</dbReference>
<evidence type="ECO:0000256" key="16">
    <source>
        <dbReference type="ARBA" id="ARBA00023204"/>
    </source>
</evidence>
<dbReference type="InterPro" id="IPR052171">
    <property type="entry name" value="NHEJ_LigD"/>
</dbReference>
<evidence type="ECO:0000256" key="12">
    <source>
        <dbReference type="ARBA" id="ARBA00022840"/>
    </source>
</evidence>
<keyword evidence="4" id="KW-0808">Transferase</keyword>
<organism evidence="23 24">
    <name type="scientific">Pontibacter ruber</name>
    <dbReference type="NCBI Taxonomy" id="1343895"/>
    <lineage>
        <taxon>Bacteria</taxon>
        <taxon>Pseudomonadati</taxon>
        <taxon>Bacteroidota</taxon>
        <taxon>Cytophagia</taxon>
        <taxon>Cytophagales</taxon>
        <taxon>Hymenobacteraceae</taxon>
        <taxon>Pontibacter</taxon>
    </lineage>
</organism>
<feature type="region of interest" description="Disordered" evidence="21">
    <location>
        <begin position="177"/>
        <end position="211"/>
    </location>
</feature>
<evidence type="ECO:0000256" key="5">
    <source>
        <dbReference type="ARBA" id="ARBA00022695"/>
    </source>
</evidence>
<dbReference type="Gene3D" id="3.90.920.10">
    <property type="entry name" value="DNA primase, PRIM domain"/>
    <property type="match status" value="1"/>
</dbReference>
<keyword evidence="16" id="KW-0234">DNA repair</keyword>
<dbReference type="PROSITE" id="PS50160">
    <property type="entry name" value="DNA_LIGASE_A3"/>
    <property type="match status" value="1"/>
</dbReference>
<evidence type="ECO:0000256" key="20">
    <source>
        <dbReference type="ARBA" id="ARBA00034003"/>
    </source>
</evidence>
<dbReference type="NCBIfam" id="TIGR02779">
    <property type="entry name" value="NHEJ_ligase_lig"/>
    <property type="match status" value="1"/>
</dbReference>
<dbReference type="InterPro" id="IPR014145">
    <property type="entry name" value="LigD_pol_dom"/>
</dbReference>
<evidence type="ECO:0000256" key="19">
    <source>
        <dbReference type="ARBA" id="ARBA00029943"/>
    </source>
</evidence>
<evidence type="ECO:0000259" key="22">
    <source>
        <dbReference type="PROSITE" id="PS50160"/>
    </source>
</evidence>
<reference evidence="24" key="1">
    <citation type="journal article" date="2019" name="Int. J. Syst. Evol. Microbiol.">
        <title>The Global Catalogue of Microorganisms (GCM) 10K type strain sequencing project: providing services to taxonomists for standard genome sequencing and annotation.</title>
        <authorList>
            <consortium name="The Broad Institute Genomics Platform"/>
            <consortium name="The Broad Institute Genome Sequencing Center for Infectious Disease"/>
            <person name="Wu L."/>
            <person name="Ma J."/>
        </authorList>
    </citation>
    <scope>NUCLEOTIDE SEQUENCE [LARGE SCALE GENOMIC DNA]</scope>
    <source>
        <strain evidence="24">CGMCC 4.1782</strain>
    </source>
</reference>
<dbReference type="CDD" id="cd04865">
    <property type="entry name" value="LigD_Pol_like_2"/>
    <property type="match status" value="1"/>
</dbReference>
<evidence type="ECO:0000256" key="3">
    <source>
        <dbReference type="ARBA" id="ARBA00022598"/>
    </source>
</evidence>
<evidence type="ECO:0000256" key="11">
    <source>
        <dbReference type="ARBA" id="ARBA00022839"/>
    </source>
</evidence>
<keyword evidence="9" id="KW-0227">DNA damage</keyword>
<keyword evidence="3 23" id="KW-0436">Ligase</keyword>
<dbReference type="PANTHER" id="PTHR42705">
    <property type="entry name" value="BIFUNCTIONAL NON-HOMOLOGOUS END JOINING PROTEIN LIGD"/>
    <property type="match status" value="1"/>
</dbReference>
<dbReference type="NCBIfam" id="TIGR02777">
    <property type="entry name" value="LigD_PE_dom"/>
    <property type="match status" value="1"/>
</dbReference>
<proteinExistence type="predicted"/>
<dbReference type="CDD" id="cd07906">
    <property type="entry name" value="Adenylation_DNA_ligase_LigD_LigC"/>
    <property type="match status" value="1"/>
</dbReference>
<feature type="region of interest" description="Disordered" evidence="21">
    <location>
        <begin position="518"/>
        <end position="551"/>
    </location>
</feature>
<keyword evidence="24" id="KW-1185">Reference proteome</keyword>
<feature type="domain" description="ATP-dependent DNA ligase family profile" evidence="22">
    <location>
        <begin position="303"/>
        <end position="448"/>
    </location>
</feature>
<keyword evidence="13" id="KW-0239">DNA-directed DNA polymerase</keyword>
<evidence type="ECO:0000256" key="9">
    <source>
        <dbReference type="ARBA" id="ARBA00022763"/>
    </source>
</evidence>
<evidence type="ECO:0000256" key="14">
    <source>
        <dbReference type="ARBA" id="ARBA00023125"/>
    </source>
</evidence>
<dbReference type="PANTHER" id="PTHR42705:SF2">
    <property type="entry name" value="BIFUNCTIONAL NON-HOMOLOGOUS END JOINING PROTEIN LIGD"/>
    <property type="match status" value="1"/>
</dbReference>
<evidence type="ECO:0000256" key="17">
    <source>
        <dbReference type="ARBA" id="ARBA00023211"/>
    </source>
</evidence>
<dbReference type="EC" id="6.5.1.1" evidence="2"/>
<evidence type="ECO:0000313" key="24">
    <source>
        <dbReference type="Proteomes" id="UP001597374"/>
    </source>
</evidence>
<keyword evidence="11" id="KW-0269">Exonuclease</keyword>
<keyword evidence="14" id="KW-0238">DNA-binding</keyword>
<evidence type="ECO:0000256" key="2">
    <source>
        <dbReference type="ARBA" id="ARBA00012727"/>
    </source>
</evidence>
<evidence type="ECO:0000256" key="4">
    <source>
        <dbReference type="ARBA" id="ARBA00022679"/>
    </source>
</evidence>
<dbReference type="NCBIfam" id="TIGR02778">
    <property type="entry name" value="ligD_pol"/>
    <property type="match status" value="1"/>
</dbReference>